<organism evidence="1 2">
    <name type="scientific">Senna tora</name>
    <dbReference type="NCBI Taxonomy" id="362788"/>
    <lineage>
        <taxon>Eukaryota</taxon>
        <taxon>Viridiplantae</taxon>
        <taxon>Streptophyta</taxon>
        <taxon>Embryophyta</taxon>
        <taxon>Tracheophyta</taxon>
        <taxon>Spermatophyta</taxon>
        <taxon>Magnoliopsida</taxon>
        <taxon>eudicotyledons</taxon>
        <taxon>Gunneridae</taxon>
        <taxon>Pentapetalae</taxon>
        <taxon>rosids</taxon>
        <taxon>fabids</taxon>
        <taxon>Fabales</taxon>
        <taxon>Fabaceae</taxon>
        <taxon>Caesalpinioideae</taxon>
        <taxon>Cassia clade</taxon>
        <taxon>Senna</taxon>
    </lineage>
</organism>
<dbReference type="AlphaFoldDB" id="A0A834TY73"/>
<comment type="caution">
    <text evidence="1">The sequence shown here is derived from an EMBL/GenBank/DDBJ whole genome shotgun (WGS) entry which is preliminary data.</text>
</comment>
<proteinExistence type="predicted"/>
<gene>
    <name evidence="1" type="ORF">G2W53_019519</name>
</gene>
<dbReference type="EMBL" id="JAAIUW010000006">
    <property type="protein sequence ID" value="KAF7828355.1"/>
    <property type="molecule type" value="Genomic_DNA"/>
</dbReference>
<dbReference type="Proteomes" id="UP000634136">
    <property type="component" value="Unassembled WGS sequence"/>
</dbReference>
<protein>
    <submittedName>
        <fullName evidence="1">Zinc finger A20 and AN1 domain-containing stress-associated protein 1</fullName>
    </submittedName>
</protein>
<sequence length="149" mass="16577">MNRDQALCQGILKNARQETLTNQDPINYESLPLTSLGTLFIIILNSKPIQKTKSKEERIRIGHRAGEGKGSRVEGFFHGGLSGSCLLLFDLEVSVTFGAEVHGAGGAEEATVVGAWLRLRRLVACAIVLLRRHLYLQNQRKKRDDYDDS</sequence>
<name>A0A834TY73_9FABA</name>
<evidence type="ECO:0000313" key="2">
    <source>
        <dbReference type="Proteomes" id="UP000634136"/>
    </source>
</evidence>
<keyword evidence="2" id="KW-1185">Reference proteome</keyword>
<accession>A0A834TY73</accession>
<evidence type="ECO:0000313" key="1">
    <source>
        <dbReference type="EMBL" id="KAF7828355.1"/>
    </source>
</evidence>
<reference evidence="1" key="1">
    <citation type="submission" date="2020-09" db="EMBL/GenBank/DDBJ databases">
        <title>Genome-Enabled Discovery of Anthraquinone Biosynthesis in Senna tora.</title>
        <authorList>
            <person name="Kang S.-H."/>
            <person name="Pandey R.P."/>
            <person name="Lee C.-M."/>
            <person name="Sim J.-S."/>
            <person name="Jeong J.-T."/>
            <person name="Choi B.-S."/>
            <person name="Jung M."/>
            <person name="Ginzburg D."/>
            <person name="Zhao K."/>
            <person name="Won S.Y."/>
            <person name="Oh T.-J."/>
            <person name="Yu Y."/>
            <person name="Kim N.-H."/>
            <person name="Lee O.R."/>
            <person name="Lee T.-H."/>
            <person name="Bashyal P."/>
            <person name="Kim T.-S."/>
            <person name="Lee W.-H."/>
            <person name="Kawkins C."/>
            <person name="Kim C.-K."/>
            <person name="Kim J.S."/>
            <person name="Ahn B.O."/>
            <person name="Rhee S.Y."/>
            <person name="Sohng J.K."/>
        </authorList>
    </citation>
    <scope>NUCLEOTIDE SEQUENCE</scope>
    <source>
        <tissue evidence="1">Leaf</tissue>
    </source>
</reference>